<sequence length="257" mass="28037">MGASRGGRLPLPPVPGHVAAAMPAACPPPGHHQDDRCRRLRQWAAAVSSPLSCRRDDEESHPSADQLPRLATQPDKERESSPCLSSRVPAVDPVPRMLGSPTRGKRGKQTSRGAQRRNGAAAARIFHSVDTLVGTRHNGCKMTTFIRVTQGVRDMMLKRFGERNVANSEPWRLPFKGGAHELSQPLALRLPRFHVDEVLDIEPAAPFQLPTTGQLTITSLQCVSQDLPEQSETEAAGAGDTVPGVQARQQWPKWLPD</sequence>
<keyword evidence="4" id="KW-1185">Reference proteome</keyword>
<gene>
    <name evidence="3" type="ORF">P7K49_014646</name>
</gene>
<dbReference type="Proteomes" id="UP001266305">
    <property type="component" value="Unassembled WGS sequence"/>
</dbReference>
<evidence type="ECO:0000313" key="4">
    <source>
        <dbReference type="Proteomes" id="UP001266305"/>
    </source>
</evidence>
<organism evidence="3 4">
    <name type="scientific">Saguinus oedipus</name>
    <name type="common">Cotton-top tamarin</name>
    <name type="synonym">Oedipomidas oedipus</name>
    <dbReference type="NCBI Taxonomy" id="9490"/>
    <lineage>
        <taxon>Eukaryota</taxon>
        <taxon>Metazoa</taxon>
        <taxon>Chordata</taxon>
        <taxon>Craniata</taxon>
        <taxon>Vertebrata</taxon>
        <taxon>Euteleostomi</taxon>
        <taxon>Mammalia</taxon>
        <taxon>Eutheria</taxon>
        <taxon>Euarchontoglires</taxon>
        <taxon>Primates</taxon>
        <taxon>Haplorrhini</taxon>
        <taxon>Platyrrhini</taxon>
        <taxon>Cebidae</taxon>
        <taxon>Callitrichinae</taxon>
        <taxon>Saguinus</taxon>
    </lineage>
</organism>
<comment type="caution">
    <text evidence="3">The sequence shown here is derived from an EMBL/GenBank/DDBJ whole genome shotgun (WGS) entry which is preliminary data.</text>
</comment>
<feature type="compositionally biased region" description="Basic and acidic residues" evidence="1">
    <location>
        <begin position="53"/>
        <end position="62"/>
    </location>
</feature>
<proteinExistence type="predicted"/>
<accession>A0ABQ9V7C8</accession>
<evidence type="ECO:0000313" key="3">
    <source>
        <dbReference type="EMBL" id="KAK2105132.1"/>
    </source>
</evidence>
<protein>
    <recommendedName>
        <fullName evidence="2">CDT1 Geminin-binding domain-containing protein</fullName>
    </recommendedName>
</protein>
<dbReference type="InterPro" id="IPR014939">
    <property type="entry name" value="CDT1_Gemini-bd-like"/>
</dbReference>
<feature type="region of interest" description="Disordered" evidence="1">
    <location>
        <begin position="1"/>
        <end position="120"/>
    </location>
</feature>
<evidence type="ECO:0000256" key="1">
    <source>
        <dbReference type="SAM" id="MobiDB-lite"/>
    </source>
</evidence>
<evidence type="ECO:0000259" key="2">
    <source>
        <dbReference type="Pfam" id="PF08839"/>
    </source>
</evidence>
<feature type="domain" description="CDT1 Geminin-binding" evidence="2">
    <location>
        <begin position="123"/>
        <end position="166"/>
    </location>
</feature>
<name>A0ABQ9V7C8_SAGOE</name>
<feature type="region of interest" description="Disordered" evidence="1">
    <location>
        <begin position="226"/>
        <end position="257"/>
    </location>
</feature>
<dbReference type="Pfam" id="PF08839">
    <property type="entry name" value="CDT1"/>
    <property type="match status" value="1"/>
</dbReference>
<dbReference type="EMBL" id="JASSZA010000007">
    <property type="protein sequence ID" value="KAK2105132.1"/>
    <property type="molecule type" value="Genomic_DNA"/>
</dbReference>
<reference evidence="3 4" key="1">
    <citation type="submission" date="2023-05" db="EMBL/GenBank/DDBJ databases">
        <title>B98-5 Cell Line De Novo Hybrid Assembly: An Optical Mapping Approach.</title>
        <authorList>
            <person name="Kananen K."/>
            <person name="Auerbach J.A."/>
            <person name="Kautto E."/>
            <person name="Blachly J.S."/>
        </authorList>
    </citation>
    <scope>NUCLEOTIDE SEQUENCE [LARGE SCALE GENOMIC DNA]</scope>
    <source>
        <strain evidence="3">B95-8</strain>
        <tissue evidence="3">Cell line</tissue>
    </source>
</reference>